<dbReference type="Pfam" id="PF00702">
    <property type="entry name" value="Hydrolase"/>
    <property type="match status" value="1"/>
</dbReference>
<proteinExistence type="predicted"/>
<gene>
    <name evidence="1" type="ORF">HLH35_15795</name>
</gene>
<keyword evidence="1" id="KW-0378">Hydrolase</keyword>
<organism evidence="1 2">
    <name type="scientific">Gluconacetobacter asukensis</name>
    <dbReference type="NCBI Taxonomy" id="1017181"/>
    <lineage>
        <taxon>Bacteria</taxon>
        <taxon>Pseudomonadati</taxon>
        <taxon>Pseudomonadota</taxon>
        <taxon>Alphaproteobacteria</taxon>
        <taxon>Acetobacterales</taxon>
        <taxon>Acetobacteraceae</taxon>
        <taxon>Gluconacetobacter</taxon>
    </lineage>
</organism>
<reference evidence="1 2" key="1">
    <citation type="submission" date="2020-04" db="EMBL/GenBank/DDBJ databases">
        <title>Description of novel Gluconacetobacter.</title>
        <authorList>
            <person name="Sombolestani A."/>
        </authorList>
    </citation>
    <scope>NUCLEOTIDE SEQUENCE [LARGE SCALE GENOMIC DNA]</scope>
    <source>
        <strain evidence="1 2">LMG 27724</strain>
    </source>
</reference>
<dbReference type="AlphaFoldDB" id="A0A7W4P140"/>
<dbReference type="EMBL" id="JABEQE010000016">
    <property type="protein sequence ID" value="MBB2173562.1"/>
    <property type="molecule type" value="Genomic_DNA"/>
</dbReference>
<dbReference type="GO" id="GO:0016787">
    <property type="term" value="F:hydrolase activity"/>
    <property type="evidence" value="ECO:0007669"/>
    <property type="project" value="UniProtKB-KW"/>
</dbReference>
<comment type="caution">
    <text evidence="1">The sequence shown here is derived from an EMBL/GenBank/DDBJ whole genome shotgun (WGS) entry which is preliminary data.</text>
</comment>
<dbReference type="Proteomes" id="UP000577891">
    <property type="component" value="Unassembled WGS sequence"/>
</dbReference>
<dbReference type="RefSeq" id="WP_182980056.1">
    <property type="nucleotide sequence ID" value="NZ_BAABGB010000010.1"/>
</dbReference>
<evidence type="ECO:0000313" key="2">
    <source>
        <dbReference type="Proteomes" id="UP000577891"/>
    </source>
</evidence>
<keyword evidence="2" id="KW-1185">Reference proteome</keyword>
<dbReference type="SUPFAM" id="SSF56784">
    <property type="entry name" value="HAD-like"/>
    <property type="match status" value="1"/>
</dbReference>
<dbReference type="InterPro" id="IPR023214">
    <property type="entry name" value="HAD_sf"/>
</dbReference>
<dbReference type="CDD" id="cd01427">
    <property type="entry name" value="HAD_like"/>
    <property type="match status" value="1"/>
</dbReference>
<dbReference type="Gene3D" id="3.40.50.1000">
    <property type="entry name" value="HAD superfamily/HAD-like"/>
    <property type="match status" value="1"/>
</dbReference>
<evidence type="ECO:0000313" key="1">
    <source>
        <dbReference type="EMBL" id="MBB2173562.1"/>
    </source>
</evidence>
<dbReference type="InterPro" id="IPR036412">
    <property type="entry name" value="HAD-like_sf"/>
</dbReference>
<sequence>MSEENTRSIQYLQENLFQTSNRYEWLSKNFHEAVNIFENCLHGAKTLSLDVFDTLLLRNHLAEAERYHLTSKRIVDHLKEQNKWLFLRNISAESFTLLRAQAMQLTYRARPSIAGCKEGSILDVVANMASTVNGDASLASAFLQTELDFEASQCLQLNPVLMEVMRRFQARGGKTILISDMYLHADHIQGLFDRIDPDLKNCFSELFSSADTIISKRSGLLYPYVENILGIDRRTVFHIGDSLHSDIEKANAAGWNALFFPISKIEILERQNSLNKIIAHYHSKNIDISNWAKI</sequence>
<name>A0A7W4P140_9PROT</name>
<protein>
    <submittedName>
        <fullName evidence="1">HAD hydrolase-like protein</fullName>
    </submittedName>
</protein>
<accession>A0A7W4P140</accession>